<sequence length="661" mass="72094">MKRILEKSRVRLTIRNKLIFSFIIILLIPSILIGFLAYQSAKKELSAQLIGSASSNVDVLNSMIDDTIQPKIHDIEFFSSQIRSELYDGMESPEIRQKLDQYAELHPEIELVYVGTKEGLMIQSPDLELADDYDPRDRPWYQQAEEKAGQVVITEPYVSSSTNTLVVTIARTTEDNSGVIGMDITLGNLEDTSKKINIGKEGYTSILDQAKHIIVHPTEEKGSEATADYLVRQFEKENGQYHFVQGADKQELVYTTNKLTGWKVAGVMSASEIDDAAAPILYTMLIVLAAALIAGGFLVFGVVRSIIKPLNKLKQTAEQVSGGDLRERIEIHSKDELAEVGEAFNTMTDNLSGLIQQIDTDSGQLAASSEELLASSEQTTSATEHVTTTLQEVAEGSDSQRIHVEQNAQAIGEIAIGMDRVANSLSTVSDSTKQAASLAEDGEYSVNQTVEQMKHIYASVNESNARMQELETSSKKIGSITDVIVGIADQTNLLALNAAIEAARAGEQGKGFAVVADEVRKLAEESQRSAMQITDLIQHIQSDTVQSVKVMAQTARYVETGLHATDETTTKFSQIKDSIFSISPQIEDISSITEQIAASVQEMTASAEELAAIAKENAAASETMASTTEEQLASMEEITASAHALSNLAEELQELLTKFKL</sequence>
<dbReference type="RefSeq" id="WP_095260250.1">
    <property type="nucleotide sequence ID" value="NZ_NPBV01000002.1"/>
</dbReference>
<keyword evidence="8 12" id="KW-0472">Membrane</keyword>
<dbReference type="InterPro" id="IPR033479">
    <property type="entry name" value="dCache_1"/>
</dbReference>
<dbReference type="Pfam" id="PF00015">
    <property type="entry name" value="MCPsignal"/>
    <property type="match status" value="1"/>
</dbReference>
<dbReference type="SMART" id="SM00283">
    <property type="entry name" value="MA"/>
    <property type="match status" value="1"/>
</dbReference>
<evidence type="ECO:0000256" key="5">
    <source>
        <dbReference type="ARBA" id="ARBA00022519"/>
    </source>
</evidence>
<dbReference type="GO" id="GO:0043200">
    <property type="term" value="P:response to amino acid"/>
    <property type="evidence" value="ECO:0007669"/>
    <property type="project" value="UniProtKB-ARBA"/>
</dbReference>
<evidence type="ECO:0000256" key="12">
    <source>
        <dbReference type="SAM" id="Phobius"/>
    </source>
</evidence>
<feature type="domain" description="HAMP" evidence="14">
    <location>
        <begin position="304"/>
        <end position="356"/>
    </location>
</feature>
<dbReference type="PROSITE" id="PS50885">
    <property type="entry name" value="HAMP"/>
    <property type="match status" value="1"/>
</dbReference>
<dbReference type="EMBL" id="NPBV01000002">
    <property type="protein sequence ID" value="PAD22255.1"/>
    <property type="molecule type" value="Genomic_DNA"/>
</dbReference>
<evidence type="ECO:0000256" key="9">
    <source>
        <dbReference type="ARBA" id="ARBA00023224"/>
    </source>
</evidence>
<evidence type="ECO:0000259" key="13">
    <source>
        <dbReference type="PROSITE" id="PS50111"/>
    </source>
</evidence>
<keyword evidence="5" id="KW-0997">Cell inner membrane</keyword>
<dbReference type="Gene3D" id="1.10.287.950">
    <property type="entry name" value="Methyl-accepting chemotaxis protein"/>
    <property type="match status" value="1"/>
</dbReference>
<dbReference type="InterPro" id="IPR003122">
    <property type="entry name" value="Tar_rcpt_lig-bd"/>
</dbReference>
<dbReference type="PANTHER" id="PTHR32089">
    <property type="entry name" value="METHYL-ACCEPTING CHEMOTAXIS PROTEIN MCPB"/>
    <property type="match status" value="1"/>
</dbReference>
<evidence type="ECO:0000256" key="11">
    <source>
        <dbReference type="PROSITE-ProRule" id="PRU00284"/>
    </source>
</evidence>
<evidence type="ECO:0000256" key="8">
    <source>
        <dbReference type="ARBA" id="ARBA00023136"/>
    </source>
</evidence>
<evidence type="ECO:0000313" key="15">
    <source>
        <dbReference type="EMBL" id="PAD22255.1"/>
    </source>
</evidence>
<dbReference type="GO" id="GO:0006935">
    <property type="term" value="P:chemotaxis"/>
    <property type="evidence" value="ECO:0007669"/>
    <property type="project" value="UniProtKB-KW"/>
</dbReference>
<dbReference type="FunFam" id="1.10.287.950:FF:000001">
    <property type="entry name" value="Methyl-accepting chemotaxis sensory transducer"/>
    <property type="match status" value="1"/>
</dbReference>
<proteinExistence type="inferred from homology"/>
<keyword evidence="9 11" id="KW-0807">Transducer</keyword>
<keyword evidence="3" id="KW-0488">Methylation</keyword>
<dbReference type="GO" id="GO:0004888">
    <property type="term" value="F:transmembrane signaling receptor activity"/>
    <property type="evidence" value="ECO:0007669"/>
    <property type="project" value="InterPro"/>
</dbReference>
<dbReference type="GO" id="GO:0016597">
    <property type="term" value="F:amino acid binding"/>
    <property type="evidence" value="ECO:0007669"/>
    <property type="project" value="UniProtKB-ARBA"/>
</dbReference>
<evidence type="ECO:0000259" key="14">
    <source>
        <dbReference type="PROSITE" id="PS50885"/>
    </source>
</evidence>
<comment type="similarity">
    <text evidence="10">Belongs to the methyl-accepting chemotaxis (MCP) protein family.</text>
</comment>
<comment type="caution">
    <text evidence="15">The sequence shown here is derived from an EMBL/GenBank/DDBJ whole genome shotgun (WGS) entry which is preliminary data.</text>
</comment>
<dbReference type="InterPro" id="IPR029151">
    <property type="entry name" value="Sensor-like_sf"/>
</dbReference>
<name>A0A268ADS2_9BACI</name>
<dbReference type="PROSITE" id="PS50111">
    <property type="entry name" value="CHEMOTAXIS_TRANSDUC_2"/>
    <property type="match status" value="1"/>
</dbReference>
<keyword evidence="2" id="KW-1003">Cell membrane</keyword>
<evidence type="ECO:0000256" key="3">
    <source>
        <dbReference type="ARBA" id="ARBA00022481"/>
    </source>
</evidence>
<dbReference type="SUPFAM" id="SSF103190">
    <property type="entry name" value="Sensory domain-like"/>
    <property type="match status" value="1"/>
</dbReference>
<dbReference type="CDD" id="cd11386">
    <property type="entry name" value="MCP_signal"/>
    <property type="match status" value="1"/>
</dbReference>
<keyword evidence="4" id="KW-0145">Chemotaxis</keyword>
<evidence type="ECO:0000256" key="1">
    <source>
        <dbReference type="ARBA" id="ARBA00004429"/>
    </source>
</evidence>
<dbReference type="InterPro" id="IPR004089">
    <property type="entry name" value="MCPsignal_dom"/>
</dbReference>
<dbReference type="InterPro" id="IPR003660">
    <property type="entry name" value="HAMP_dom"/>
</dbReference>
<keyword evidence="7 12" id="KW-1133">Transmembrane helix</keyword>
<dbReference type="Gene3D" id="3.30.450.20">
    <property type="entry name" value="PAS domain"/>
    <property type="match status" value="2"/>
</dbReference>
<dbReference type="AlphaFoldDB" id="A0A268ADS2"/>
<gene>
    <name evidence="15" type="ORF">CHH64_00630</name>
</gene>
<dbReference type="SMART" id="SM00319">
    <property type="entry name" value="TarH"/>
    <property type="match status" value="1"/>
</dbReference>
<reference evidence="15 16" key="1">
    <citation type="submission" date="2017-07" db="EMBL/GenBank/DDBJ databases">
        <title>Isolation and whole genome analysis of endospore-forming bacteria from heroin.</title>
        <authorList>
            <person name="Kalinowski J."/>
            <person name="Ahrens B."/>
            <person name="Al-Dilaimi A."/>
            <person name="Winkler A."/>
            <person name="Wibberg D."/>
            <person name="Schleenbecker U."/>
            <person name="Ruckert C."/>
            <person name="Wolfel R."/>
            <person name="Grass G."/>
        </authorList>
    </citation>
    <scope>NUCLEOTIDE SEQUENCE [LARGE SCALE GENOMIC DNA]</scope>
    <source>
        <strain evidence="15 16">7528</strain>
    </source>
</reference>
<dbReference type="PRINTS" id="PR00260">
    <property type="entry name" value="CHEMTRNSDUCR"/>
</dbReference>
<keyword evidence="6 12" id="KW-0812">Transmembrane</keyword>
<dbReference type="CDD" id="cd06225">
    <property type="entry name" value="HAMP"/>
    <property type="match status" value="1"/>
</dbReference>
<dbReference type="SUPFAM" id="SSF58104">
    <property type="entry name" value="Methyl-accepting chemotaxis protein (MCP) signaling domain"/>
    <property type="match status" value="1"/>
</dbReference>
<dbReference type="GO" id="GO:0005886">
    <property type="term" value="C:plasma membrane"/>
    <property type="evidence" value="ECO:0007669"/>
    <property type="project" value="UniProtKB-SubCell"/>
</dbReference>
<feature type="domain" description="Methyl-accepting transducer" evidence="13">
    <location>
        <begin position="375"/>
        <end position="611"/>
    </location>
</feature>
<dbReference type="Pfam" id="PF02743">
    <property type="entry name" value="dCache_1"/>
    <property type="match status" value="1"/>
</dbReference>
<protein>
    <recommendedName>
        <fullName evidence="17">Chemotaxis protein</fullName>
    </recommendedName>
</protein>
<dbReference type="InterPro" id="IPR004090">
    <property type="entry name" value="Chemotax_Me-accpt_rcpt"/>
</dbReference>
<dbReference type="Pfam" id="PF00672">
    <property type="entry name" value="HAMP"/>
    <property type="match status" value="1"/>
</dbReference>
<dbReference type="SMART" id="SM00304">
    <property type="entry name" value="HAMP"/>
    <property type="match status" value="2"/>
</dbReference>
<dbReference type="Proteomes" id="UP000216013">
    <property type="component" value="Unassembled WGS sequence"/>
</dbReference>
<evidence type="ECO:0000256" key="2">
    <source>
        <dbReference type="ARBA" id="ARBA00022475"/>
    </source>
</evidence>
<feature type="transmembrane region" description="Helical" evidence="12">
    <location>
        <begin position="280"/>
        <end position="303"/>
    </location>
</feature>
<evidence type="ECO:0000256" key="10">
    <source>
        <dbReference type="ARBA" id="ARBA00029447"/>
    </source>
</evidence>
<dbReference type="CDD" id="cd12912">
    <property type="entry name" value="PDC2_MCP_like"/>
    <property type="match status" value="1"/>
</dbReference>
<dbReference type="GO" id="GO:0007165">
    <property type="term" value="P:signal transduction"/>
    <property type="evidence" value="ECO:0007669"/>
    <property type="project" value="UniProtKB-KW"/>
</dbReference>
<evidence type="ECO:0000313" key="16">
    <source>
        <dbReference type="Proteomes" id="UP000216013"/>
    </source>
</evidence>
<dbReference type="Gene3D" id="6.10.340.10">
    <property type="match status" value="1"/>
</dbReference>
<dbReference type="CDD" id="cd18773">
    <property type="entry name" value="PDC1_HK_sensor"/>
    <property type="match status" value="1"/>
</dbReference>
<accession>A0A268ADS2</accession>
<evidence type="ECO:0000256" key="6">
    <source>
        <dbReference type="ARBA" id="ARBA00022692"/>
    </source>
</evidence>
<evidence type="ECO:0000256" key="4">
    <source>
        <dbReference type="ARBA" id="ARBA00022500"/>
    </source>
</evidence>
<feature type="transmembrane region" description="Helical" evidence="12">
    <location>
        <begin position="20"/>
        <end position="38"/>
    </location>
</feature>
<organism evidence="15 16">
    <name type="scientific">Terribacillus saccharophilus</name>
    <dbReference type="NCBI Taxonomy" id="361277"/>
    <lineage>
        <taxon>Bacteria</taxon>
        <taxon>Bacillati</taxon>
        <taxon>Bacillota</taxon>
        <taxon>Bacilli</taxon>
        <taxon>Bacillales</taxon>
        <taxon>Bacillaceae</taxon>
        <taxon>Terribacillus</taxon>
    </lineage>
</organism>
<dbReference type="FunFam" id="3.30.450.20:FF:000048">
    <property type="entry name" value="Methyl-accepting chemotaxis protein"/>
    <property type="match status" value="1"/>
</dbReference>
<evidence type="ECO:0000256" key="7">
    <source>
        <dbReference type="ARBA" id="ARBA00022989"/>
    </source>
</evidence>
<comment type="subcellular location">
    <subcellularLocation>
        <location evidence="1">Cell inner membrane</location>
        <topology evidence="1">Multi-pass membrane protein</topology>
    </subcellularLocation>
</comment>
<evidence type="ECO:0008006" key="17">
    <source>
        <dbReference type="Google" id="ProtNLM"/>
    </source>
</evidence>
<dbReference type="PANTHER" id="PTHR32089:SF114">
    <property type="entry name" value="METHYL-ACCEPTING CHEMOTAXIS PROTEIN MCPB"/>
    <property type="match status" value="1"/>
</dbReference>